<reference evidence="7" key="3">
    <citation type="submission" date="2016-08" db="EMBL/GenBank/DDBJ databases">
        <title>Sequencing, assembly and comparative genomics of S. aureofaciens ATCC 10762.</title>
        <authorList>
            <person name="Gradnigo J.S."/>
            <person name="Johnson N."/>
            <person name="Somerville G.A."/>
        </authorList>
    </citation>
    <scope>NUCLEOTIDE SEQUENCE [LARGE SCALE GENOMIC DNA]</scope>
    <source>
        <strain evidence="7">ATCC 10762 / DSM 40127 / CCM 3239 / JCM 4008 / LMG 5968 / NBRC 12843 / NCIMB 8234 / A-377</strain>
    </source>
</reference>
<dbReference type="GO" id="GO:0046872">
    <property type="term" value="F:metal ion binding"/>
    <property type="evidence" value="ECO:0007669"/>
    <property type="project" value="UniProtKB-KW"/>
</dbReference>
<comment type="cofactor">
    <cofactor evidence="1">
        <name>a divalent metal cation</name>
        <dbReference type="ChEBI" id="CHEBI:60240"/>
    </cofactor>
</comment>
<reference evidence="6" key="4">
    <citation type="submission" date="2016-08" db="EMBL/GenBank/DDBJ databases">
        <title>Sequencing, Assembly and Comparative Genomics of S. aureofaciens ATCC 10762.</title>
        <authorList>
            <person name="Gradnigo J.S."/>
            <person name="Johnson N."/>
            <person name="Somerville G.A."/>
        </authorList>
    </citation>
    <scope>NUCLEOTIDE SEQUENCE [LARGE SCALE GENOMIC DNA]</scope>
    <source>
        <strain evidence="6">ATCC 10762</strain>
    </source>
</reference>
<evidence type="ECO:0000259" key="4">
    <source>
        <dbReference type="Pfam" id="PF13359"/>
    </source>
</evidence>
<evidence type="ECO:0000313" key="7">
    <source>
        <dbReference type="Proteomes" id="UP000037395"/>
    </source>
</evidence>
<name>A0A1E7N9V0_KITAU</name>
<organism evidence="6 7">
    <name type="scientific">Kitasatospora aureofaciens</name>
    <name type="common">Streptomyces aureofaciens</name>
    <dbReference type="NCBI Taxonomy" id="1894"/>
    <lineage>
        <taxon>Bacteria</taxon>
        <taxon>Bacillati</taxon>
        <taxon>Actinomycetota</taxon>
        <taxon>Actinomycetes</taxon>
        <taxon>Kitasatosporales</taxon>
        <taxon>Streptomycetaceae</taxon>
        <taxon>Kitasatospora</taxon>
    </lineage>
</organism>
<reference evidence="6 7" key="2">
    <citation type="submission" date="2014-07" db="EMBL/GenBank/DDBJ databases">
        <authorList>
            <person name="Zhang J.E."/>
            <person name="Yang H."/>
            <person name="Guo J."/>
            <person name="Deng Z."/>
            <person name="Luo H."/>
            <person name="Luo M."/>
            <person name="Zhao B."/>
        </authorList>
    </citation>
    <scope>NUCLEOTIDE SEQUENCE [LARGE SCALE GENOMIC DNA]</scope>
    <source>
        <strain evidence="6">ATCC 10762</strain>
        <strain evidence="7">ATCC 10762 / DSM 40127 / CCM 3239 / JCM 4008 / LMG 5968 / NBRC 12843 / NCIMB 8234 / A-377</strain>
    </source>
</reference>
<evidence type="ECO:0000256" key="3">
    <source>
        <dbReference type="SAM" id="MobiDB-lite"/>
    </source>
</evidence>
<dbReference type="AlphaFoldDB" id="A0A1E7N9V0"/>
<reference evidence="5" key="5">
    <citation type="submission" date="2020-09" db="EMBL/GenBank/DDBJ databases">
        <authorList>
            <person name="Sun Q."/>
            <person name="Ohkuma M."/>
        </authorList>
    </citation>
    <scope>NUCLEOTIDE SEQUENCE</scope>
    <source>
        <strain evidence="5">JCM 4434</strain>
    </source>
</reference>
<keyword evidence="2" id="KW-0479">Metal-binding</keyword>
<gene>
    <name evidence="5" type="ORF">GCM10010502_38410</name>
    <name evidence="6" type="ORF">HS99_0025960</name>
</gene>
<protein>
    <recommendedName>
        <fullName evidence="4">DDE Tnp4 domain-containing protein</fullName>
    </recommendedName>
</protein>
<evidence type="ECO:0000313" key="6">
    <source>
        <dbReference type="EMBL" id="OEV37470.1"/>
    </source>
</evidence>
<proteinExistence type="predicted"/>
<keyword evidence="7" id="KW-1185">Reference proteome</keyword>
<sequence>MVGSRLIKVMASWHAHNPQPANGPYPGTGLIMPHRRPRRGELGDWQAEHNREHKQVRARIEHVFARMKTWKMLADLEVQCIP</sequence>
<accession>A0A1E7N9V0</accession>
<feature type="domain" description="DDE Tnp4" evidence="4">
    <location>
        <begin position="24"/>
        <end position="74"/>
    </location>
</feature>
<dbReference type="EMBL" id="BMUB01000008">
    <property type="protein sequence ID" value="GGU82717.1"/>
    <property type="molecule type" value="Genomic_DNA"/>
</dbReference>
<feature type="region of interest" description="Disordered" evidence="3">
    <location>
        <begin position="17"/>
        <end position="37"/>
    </location>
</feature>
<dbReference type="Proteomes" id="UP000610124">
    <property type="component" value="Unassembled WGS sequence"/>
</dbReference>
<evidence type="ECO:0000313" key="8">
    <source>
        <dbReference type="Proteomes" id="UP000610124"/>
    </source>
</evidence>
<evidence type="ECO:0000313" key="5">
    <source>
        <dbReference type="EMBL" id="GGU82717.1"/>
    </source>
</evidence>
<dbReference type="EMBL" id="JPRF03000020">
    <property type="protein sequence ID" value="OEV37470.1"/>
    <property type="molecule type" value="Genomic_DNA"/>
</dbReference>
<accession>A0A8H9LMH8</accession>
<dbReference type="Pfam" id="PF13359">
    <property type="entry name" value="DDE_Tnp_4"/>
    <property type="match status" value="1"/>
</dbReference>
<evidence type="ECO:0000256" key="1">
    <source>
        <dbReference type="ARBA" id="ARBA00001968"/>
    </source>
</evidence>
<evidence type="ECO:0000256" key="2">
    <source>
        <dbReference type="ARBA" id="ARBA00022723"/>
    </source>
</evidence>
<reference evidence="5 8" key="1">
    <citation type="journal article" date="2014" name="Int. J. Syst. Evol. Microbiol.">
        <title>Complete genome sequence of Corynebacterium casei LMG S-19264T (=DSM 44701T), isolated from a smear-ripened cheese.</title>
        <authorList>
            <consortium name="US DOE Joint Genome Institute (JGI-PGF)"/>
            <person name="Walter F."/>
            <person name="Albersmeier A."/>
            <person name="Kalinowski J."/>
            <person name="Ruckert C."/>
        </authorList>
    </citation>
    <scope>NUCLEOTIDE SEQUENCE [LARGE SCALE GENOMIC DNA]</scope>
    <source>
        <strain evidence="5 8">JCM 4434</strain>
    </source>
</reference>
<comment type="caution">
    <text evidence="6">The sequence shown here is derived from an EMBL/GenBank/DDBJ whole genome shotgun (WGS) entry which is preliminary data.</text>
</comment>
<dbReference type="Proteomes" id="UP000037395">
    <property type="component" value="Unassembled WGS sequence"/>
</dbReference>
<dbReference type="InterPro" id="IPR027806">
    <property type="entry name" value="HARBI1_dom"/>
</dbReference>